<reference evidence="1" key="1">
    <citation type="submission" date="2020-09" db="EMBL/GenBank/DDBJ databases">
        <title>Rhizobia associated with sainfoin plants.</title>
        <authorList>
            <person name="Asharfi S."/>
            <person name="Kuzmanovic N."/>
            <person name="Bunk B."/>
            <person name="Sproeer C."/>
            <person name="Becker M."/>
            <person name="Thuenen T."/>
        </authorList>
    </citation>
    <scope>NUCLEOTIDE SEQUENCE</scope>
    <source>
        <strain evidence="1">OM4</strain>
    </source>
</reference>
<name>A0ABY5R2L8_9HYPH</name>
<evidence type="ECO:0000313" key="2">
    <source>
        <dbReference type="Proteomes" id="UP001058098"/>
    </source>
</evidence>
<protein>
    <submittedName>
        <fullName evidence="1">Uncharacterized protein</fullName>
    </submittedName>
</protein>
<sequence length="58" mass="6378">MAISADLDQRLAALAAALARGISDADAGRVKPADNVLDRLEAKYKGRDQALRRQYRHD</sequence>
<dbReference type="Proteomes" id="UP001058098">
    <property type="component" value="Chromosome"/>
</dbReference>
<keyword evidence="2" id="KW-1185">Reference proteome</keyword>
<dbReference type="EMBL" id="CP062229">
    <property type="protein sequence ID" value="UVC17736.1"/>
    <property type="molecule type" value="Genomic_DNA"/>
</dbReference>
<accession>A0ABY5R2L8</accession>
<dbReference type="RefSeq" id="WP_258124096.1">
    <property type="nucleotide sequence ID" value="NZ_CP062229.1"/>
</dbReference>
<proteinExistence type="predicted"/>
<evidence type="ECO:0000313" key="1">
    <source>
        <dbReference type="EMBL" id="UVC17736.1"/>
    </source>
</evidence>
<organism evidence="1 2">
    <name type="scientific">Mesorhizobium onobrychidis</name>
    <dbReference type="NCBI Taxonomy" id="2775404"/>
    <lineage>
        <taxon>Bacteria</taxon>
        <taxon>Pseudomonadati</taxon>
        <taxon>Pseudomonadota</taxon>
        <taxon>Alphaproteobacteria</taxon>
        <taxon>Hyphomicrobiales</taxon>
        <taxon>Phyllobacteriaceae</taxon>
        <taxon>Mesorhizobium</taxon>
    </lineage>
</organism>
<gene>
    <name evidence="1" type="ORF">IHQ72_11950</name>
</gene>